<organism evidence="1 2">
    <name type="scientific">Adonisia turfae CCMR0082</name>
    <dbReference type="NCBI Taxonomy" id="2304604"/>
    <lineage>
        <taxon>Bacteria</taxon>
        <taxon>Bacillati</taxon>
        <taxon>Cyanobacteriota</taxon>
        <taxon>Adonisia</taxon>
        <taxon>Adonisia turfae</taxon>
    </lineage>
</organism>
<reference evidence="1 2" key="1">
    <citation type="journal article" date="2020" name="Microb. Ecol.">
        <title>Ecogenomics of the Marine Benthic Filamentous Cyanobacterium Adonisia.</title>
        <authorList>
            <person name="Walter J.M."/>
            <person name="Coutinho F.H."/>
            <person name="Leomil L."/>
            <person name="Hargreaves P.I."/>
            <person name="Campeao M.E."/>
            <person name="Vieira V.V."/>
            <person name="Silva B.S."/>
            <person name="Fistarol G.O."/>
            <person name="Salomon P.S."/>
            <person name="Sawabe T."/>
            <person name="Mino S."/>
            <person name="Hosokawa M."/>
            <person name="Miyashita H."/>
            <person name="Maruyama F."/>
            <person name="van Verk M.C."/>
            <person name="Dutilh B.E."/>
            <person name="Thompson C.C."/>
            <person name="Thompson F.L."/>
        </authorList>
    </citation>
    <scope>NUCLEOTIDE SEQUENCE [LARGE SCALE GENOMIC DNA]</scope>
    <source>
        <strain evidence="1 2">CCMR0082</strain>
    </source>
</reference>
<accession>A0A6M0S239</accession>
<dbReference type="EMBL" id="QZCE01000001">
    <property type="protein sequence ID" value="NEZ62456.1"/>
    <property type="molecule type" value="Genomic_DNA"/>
</dbReference>
<name>A0A6M0S239_9CYAN</name>
<dbReference type="AlphaFoldDB" id="A0A6M0S239"/>
<protein>
    <submittedName>
        <fullName evidence="1">Calcium-binding protein</fullName>
    </submittedName>
</protein>
<feature type="non-terminal residue" evidence="1">
    <location>
        <position position="238"/>
    </location>
</feature>
<comment type="caution">
    <text evidence="1">The sequence shown here is derived from an EMBL/GenBank/DDBJ whole genome shotgun (WGS) entry which is preliminary data.</text>
</comment>
<dbReference type="Proteomes" id="UP000473574">
    <property type="component" value="Unassembled WGS sequence"/>
</dbReference>
<sequence length="238" mass="23764">MLEELTNPIVLSDGEVEVIVDDIQAPAGEPAIDISGDQALLAIIPGGSIAAPDSGNTAVQASGDNATILNLGEISGDLNGISSTGDNLRLLNIGTIQSNSRAVDISDGDGSFVLNTGDILGTGNQRNGTLYVDGTVDDLGLVNSGRIDAGEGNLGDAVSVQVGAADDPSNENINITNNGLLQGRGDGPDVFANGGRVAANGSSGLRFFNGSGEAEATVTGSVVNRGTITSEVNVGFLG</sequence>
<evidence type="ECO:0000313" key="1">
    <source>
        <dbReference type="EMBL" id="NEZ62456.1"/>
    </source>
</evidence>
<evidence type="ECO:0000313" key="2">
    <source>
        <dbReference type="Proteomes" id="UP000473574"/>
    </source>
</evidence>
<proteinExistence type="predicted"/>
<gene>
    <name evidence="1" type="ORF">D0962_06620</name>
</gene>